<evidence type="ECO:0000313" key="8">
    <source>
        <dbReference type="EMBL" id="KAL5106142.1"/>
    </source>
</evidence>
<dbReference type="SMART" id="SM00360">
    <property type="entry name" value="RRM"/>
    <property type="match status" value="3"/>
</dbReference>
<dbReference type="Gene3D" id="3.30.420.10">
    <property type="entry name" value="Ribonuclease H-like superfamily/Ribonuclease H"/>
    <property type="match status" value="1"/>
</dbReference>
<keyword evidence="3" id="KW-0677">Repeat</keyword>
<evidence type="ECO:0000256" key="1">
    <source>
        <dbReference type="ARBA" id="ARBA00008866"/>
    </source>
</evidence>
<keyword evidence="2" id="KW-0507">mRNA processing</keyword>
<accession>A0ABR4Q9A6</accession>
<evidence type="ECO:0000256" key="4">
    <source>
        <dbReference type="ARBA" id="ARBA00022884"/>
    </source>
</evidence>
<evidence type="ECO:0000256" key="6">
    <source>
        <dbReference type="PROSITE-ProRule" id="PRU00176"/>
    </source>
</evidence>
<name>A0ABR4Q9A6_9CEST</name>
<sequence length="800" mass="88069">MSNTRRQSIEGTLAYNLPLIDCLIESPHIALPDPDMNSALKATIGRDTLTADLNHPEKHQPPDYLVLLQIASFGKQGADLGTDESAVSMLTAKIFDIHAQSLTGPEWQTHVRQANFNRHSEVANENEALMEVSCGKEMKISEECFNFTGLKLTDLNNAPSLLEALESLDAWVRSQGLCHVCDGGTSSDMSNKCHFEMAVDGGAGLRLVLHQTLTQPIDKTFSRFPYLCRFIDLKKVFMSLYPDAHSPLALAEMMRDLNLPTSDFPSRVASEEGIWSTLVVNSLVNGNSLLDNERSLQCQQPGHWPRLYCRNMAKLCAKMTADADWKVYEGINIHYQPKFMKSTEVVEEDVVVRARGLPWQTTDAEIQHFFRGLNIAPGGIALVLSKAGRRNGEAVIRFTSREQRDFALRKHKHHMNQRYIEIYAAQSAEFVAVAQGVTQEAEVYLSRFTTPSQSLLRMRGLPYLVSTEEIIAFLQKPVAKDGRATGDAFVMFATDAEAERALKNHRQHIGNRYIELFRSTPAEVNQVMNEVLKQSTGIFPRIWPSLYEQDAFLSQTGSLLEIQNPSVYAGAPKGLLMPSPTFPMPLLNVPLLALSTPTSLGSLLPGASGPSHMPTGHLLRMRGMPPGTTVNDILNFLGVYWQAVNLHGIHLIYTATGEPSGEAFVRFISEQAVQMVMANKQGQSITNAATGVQTKVQLSRTTSAELLDFVSYPAAQPTLSWDNTVGLGAHVNSYHLLPGSAALYAPLLMQLRGVVPFTAPEVHTSIQKTGFALITPQATSAIKVDTDILCQSGIRAGLST</sequence>
<comment type="similarity">
    <text evidence="1">Belongs to the ESRP family.</text>
</comment>
<dbReference type="PROSITE" id="PS50102">
    <property type="entry name" value="RRM"/>
    <property type="match status" value="1"/>
</dbReference>
<dbReference type="SUPFAM" id="SSF54928">
    <property type="entry name" value="RNA-binding domain, RBD"/>
    <property type="match status" value="2"/>
</dbReference>
<dbReference type="SUPFAM" id="SSF53098">
    <property type="entry name" value="Ribonuclease H-like"/>
    <property type="match status" value="1"/>
</dbReference>
<dbReference type="EMBL" id="JAKROA010000006">
    <property type="protein sequence ID" value="KAL5106142.1"/>
    <property type="molecule type" value="Genomic_DNA"/>
</dbReference>
<dbReference type="Proteomes" id="UP001651158">
    <property type="component" value="Unassembled WGS sequence"/>
</dbReference>
<dbReference type="PANTHER" id="PTHR13976">
    <property type="entry name" value="HETEROGENEOUS NUCLEAR RIBONUCLEOPROTEIN-RELATED"/>
    <property type="match status" value="1"/>
</dbReference>
<dbReference type="InterPro" id="IPR012677">
    <property type="entry name" value="Nucleotide-bd_a/b_plait_sf"/>
</dbReference>
<proteinExistence type="inferred from homology"/>
<keyword evidence="9" id="KW-1185">Reference proteome</keyword>
<keyword evidence="5" id="KW-0508">mRNA splicing</keyword>
<organism evidence="8 9">
    <name type="scientific">Taenia crassiceps</name>
    <dbReference type="NCBI Taxonomy" id="6207"/>
    <lineage>
        <taxon>Eukaryota</taxon>
        <taxon>Metazoa</taxon>
        <taxon>Spiralia</taxon>
        <taxon>Lophotrochozoa</taxon>
        <taxon>Platyhelminthes</taxon>
        <taxon>Cestoda</taxon>
        <taxon>Eucestoda</taxon>
        <taxon>Cyclophyllidea</taxon>
        <taxon>Taeniidae</taxon>
        <taxon>Taenia</taxon>
    </lineage>
</organism>
<keyword evidence="4 6" id="KW-0694">RNA-binding</keyword>
<dbReference type="InterPro" id="IPR035979">
    <property type="entry name" value="RBD_domain_sf"/>
</dbReference>
<reference evidence="8 9" key="1">
    <citation type="journal article" date="2022" name="Front. Cell. Infect. Microbiol.">
        <title>The Genomes of Two Strains of Taenia crassiceps the Animal Model for the Study of Human Cysticercosis.</title>
        <authorList>
            <person name="Bobes R.J."/>
            <person name="Estrada K."/>
            <person name="Rios-Valencia D.G."/>
            <person name="Calderon-Gallegos A."/>
            <person name="de la Torre P."/>
            <person name="Carrero J.C."/>
            <person name="Sanchez-Flores A."/>
            <person name="Laclette J.P."/>
        </authorList>
    </citation>
    <scope>NUCLEOTIDE SEQUENCE [LARGE SCALE GENOMIC DNA]</scope>
    <source>
        <strain evidence="8">WFUcys</strain>
    </source>
</reference>
<dbReference type="Gene3D" id="3.30.70.330">
    <property type="match status" value="3"/>
</dbReference>
<protein>
    <submittedName>
        <fullName evidence="8">Epithelial splicing regulatory protein 1</fullName>
    </submittedName>
</protein>
<evidence type="ECO:0000256" key="5">
    <source>
        <dbReference type="ARBA" id="ARBA00023187"/>
    </source>
</evidence>
<evidence type="ECO:0000256" key="3">
    <source>
        <dbReference type="ARBA" id="ARBA00022737"/>
    </source>
</evidence>
<dbReference type="InterPro" id="IPR012337">
    <property type="entry name" value="RNaseH-like_sf"/>
</dbReference>
<feature type="domain" description="RRM" evidence="7">
    <location>
        <begin position="617"/>
        <end position="701"/>
    </location>
</feature>
<comment type="caution">
    <text evidence="8">The sequence shown here is derived from an EMBL/GenBank/DDBJ whole genome shotgun (WGS) entry which is preliminary data.</text>
</comment>
<evidence type="ECO:0000256" key="2">
    <source>
        <dbReference type="ARBA" id="ARBA00022664"/>
    </source>
</evidence>
<dbReference type="InterPro" id="IPR036397">
    <property type="entry name" value="RNaseH_sf"/>
</dbReference>
<gene>
    <name evidence="8" type="ORF">TcWFU_003502</name>
</gene>
<dbReference type="InterPro" id="IPR050666">
    <property type="entry name" value="ESRP"/>
</dbReference>
<dbReference type="InterPro" id="IPR000504">
    <property type="entry name" value="RRM_dom"/>
</dbReference>
<evidence type="ECO:0000313" key="9">
    <source>
        <dbReference type="Proteomes" id="UP001651158"/>
    </source>
</evidence>
<evidence type="ECO:0000259" key="7">
    <source>
        <dbReference type="PROSITE" id="PS50102"/>
    </source>
</evidence>